<sequence length="102" mass="11505">MEQKLPLVAKRAWSLMHVIFDMLKKGISKAKIMADLNKMIKGGKIAGKSPMSHHLETEFQRSTATEHSTKIWRVVSMSLSHVGHLVELRSIPRMSRLARVGS</sequence>
<dbReference type="Proteomes" id="UP000245207">
    <property type="component" value="Unassembled WGS sequence"/>
</dbReference>
<proteinExistence type="predicted"/>
<accession>A0A2U1KDZ9</accession>
<organism evidence="1 2">
    <name type="scientific">Artemisia annua</name>
    <name type="common">Sweet wormwood</name>
    <dbReference type="NCBI Taxonomy" id="35608"/>
    <lineage>
        <taxon>Eukaryota</taxon>
        <taxon>Viridiplantae</taxon>
        <taxon>Streptophyta</taxon>
        <taxon>Embryophyta</taxon>
        <taxon>Tracheophyta</taxon>
        <taxon>Spermatophyta</taxon>
        <taxon>Magnoliopsida</taxon>
        <taxon>eudicotyledons</taxon>
        <taxon>Gunneridae</taxon>
        <taxon>Pentapetalae</taxon>
        <taxon>asterids</taxon>
        <taxon>campanulids</taxon>
        <taxon>Asterales</taxon>
        <taxon>Asteraceae</taxon>
        <taxon>Asteroideae</taxon>
        <taxon>Anthemideae</taxon>
        <taxon>Artemisiinae</taxon>
        <taxon>Artemisia</taxon>
    </lineage>
</organism>
<evidence type="ECO:0000313" key="1">
    <source>
        <dbReference type="EMBL" id="PWA34843.1"/>
    </source>
</evidence>
<reference evidence="1 2" key="1">
    <citation type="journal article" date="2018" name="Mol. Plant">
        <title>The genome of Artemisia annua provides insight into the evolution of Asteraceae family and artemisinin biosynthesis.</title>
        <authorList>
            <person name="Shen Q."/>
            <person name="Zhang L."/>
            <person name="Liao Z."/>
            <person name="Wang S."/>
            <person name="Yan T."/>
            <person name="Shi P."/>
            <person name="Liu M."/>
            <person name="Fu X."/>
            <person name="Pan Q."/>
            <person name="Wang Y."/>
            <person name="Lv Z."/>
            <person name="Lu X."/>
            <person name="Zhang F."/>
            <person name="Jiang W."/>
            <person name="Ma Y."/>
            <person name="Chen M."/>
            <person name="Hao X."/>
            <person name="Li L."/>
            <person name="Tang Y."/>
            <person name="Lv G."/>
            <person name="Zhou Y."/>
            <person name="Sun X."/>
            <person name="Brodelius P.E."/>
            <person name="Rose J.K.C."/>
            <person name="Tang K."/>
        </authorList>
    </citation>
    <scope>NUCLEOTIDE SEQUENCE [LARGE SCALE GENOMIC DNA]</scope>
    <source>
        <strain evidence="2">cv. Huhao1</strain>
        <tissue evidence="1">Leaf</tissue>
    </source>
</reference>
<name>A0A2U1KDZ9_ARTAN</name>
<dbReference type="PANTHER" id="PTHR33265:SF31">
    <property type="entry name" value="AVR9_CF-9 RAPIDLY ELICITED PROTEIN 146"/>
    <property type="match status" value="1"/>
</dbReference>
<dbReference type="OrthoDB" id="696337at2759"/>
<comment type="caution">
    <text evidence="1">The sequence shown here is derived from an EMBL/GenBank/DDBJ whole genome shotgun (WGS) entry which is preliminary data.</text>
</comment>
<dbReference type="EMBL" id="PKPP01021390">
    <property type="protein sequence ID" value="PWA34843.1"/>
    <property type="molecule type" value="Genomic_DNA"/>
</dbReference>
<evidence type="ECO:0000313" key="2">
    <source>
        <dbReference type="Proteomes" id="UP000245207"/>
    </source>
</evidence>
<gene>
    <name evidence="1" type="ORF">CTI12_AA613230</name>
</gene>
<dbReference type="PANTHER" id="PTHR33265">
    <property type="entry name" value="AVR9/CF-9 RAPIDLY ELICITED PROTEIN-RELATED"/>
    <property type="match status" value="1"/>
</dbReference>
<dbReference type="AlphaFoldDB" id="A0A2U1KDZ9"/>
<keyword evidence="2" id="KW-1185">Reference proteome</keyword>
<protein>
    <submittedName>
        <fullName evidence="1">Uncharacterized protein</fullName>
    </submittedName>
</protein>